<dbReference type="PROSITE" id="PS51186">
    <property type="entry name" value="GNAT"/>
    <property type="match status" value="1"/>
</dbReference>
<evidence type="ECO:0000259" key="3">
    <source>
        <dbReference type="PROSITE" id="PS51186"/>
    </source>
</evidence>
<dbReference type="GO" id="GO:0016747">
    <property type="term" value="F:acyltransferase activity, transferring groups other than amino-acyl groups"/>
    <property type="evidence" value="ECO:0007669"/>
    <property type="project" value="InterPro"/>
</dbReference>
<keyword evidence="1 4" id="KW-0808">Transferase</keyword>
<feature type="domain" description="N-acetyltransferase" evidence="3">
    <location>
        <begin position="6"/>
        <end position="197"/>
    </location>
</feature>
<dbReference type="InterPro" id="IPR000182">
    <property type="entry name" value="GNAT_dom"/>
</dbReference>
<accession>A0A3P5WWY3</accession>
<dbReference type="Proteomes" id="UP000277498">
    <property type="component" value="Unassembled WGS sequence"/>
</dbReference>
<keyword evidence="2" id="KW-0012">Acyltransferase</keyword>
<dbReference type="CDD" id="cd04301">
    <property type="entry name" value="NAT_SF"/>
    <property type="match status" value="1"/>
</dbReference>
<evidence type="ECO:0000313" key="5">
    <source>
        <dbReference type="Proteomes" id="UP000277498"/>
    </source>
</evidence>
<dbReference type="PANTHER" id="PTHR43420">
    <property type="entry name" value="ACETYLTRANSFERASE"/>
    <property type="match status" value="1"/>
</dbReference>
<sequence length="197" mass="21964">MPAEGVTIRRGFPPGERDRAARVYWEAFGGKLSRVMGPDARALEFLRAGLRPDHCFSALDGQGRVIGLAGFKTPQGSFSAGTRADLRRIYGRIGAVWRLALLRLLIDEIDNRRFLIDGIAVTEHARSRGIGAALLAELCAEARRRGYEAVRLEVIETNTRARALYEREGFVATRTERMGLLRYAFGFRAATTMIRPL</sequence>
<proteinExistence type="predicted"/>
<dbReference type="Gene3D" id="3.40.630.30">
    <property type="match status" value="1"/>
</dbReference>
<evidence type="ECO:0000256" key="2">
    <source>
        <dbReference type="ARBA" id="ARBA00023315"/>
    </source>
</evidence>
<dbReference type="AlphaFoldDB" id="A0A3P5WWY3"/>
<dbReference type="InterPro" id="IPR050680">
    <property type="entry name" value="YpeA/RimI_acetyltransf"/>
</dbReference>
<dbReference type="SUPFAM" id="SSF55729">
    <property type="entry name" value="Acyl-CoA N-acyltransferases (Nat)"/>
    <property type="match status" value="1"/>
</dbReference>
<protein>
    <submittedName>
        <fullName evidence="4">Ribosomal-protein-alanine N-acetyltransferase</fullName>
    </submittedName>
</protein>
<organism evidence="4 5">
    <name type="scientific">Pseudogemmobacter humi</name>
    <dbReference type="NCBI Taxonomy" id="2483812"/>
    <lineage>
        <taxon>Bacteria</taxon>
        <taxon>Pseudomonadati</taxon>
        <taxon>Pseudomonadota</taxon>
        <taxon>Alphaproteobacteria</taxon>
        <taxon>Rhodobacterales</taxon>
        <taxon>Paracoccaceae</taxon>
        <taxon>Pseudogemmobacter</taxon>
    </lineage>
</organism>
<keyword evidence="5" id="KW-1185">Reference proteome</keyword>
<evidence type="ECO:0000256" key="1">
    <source>
        <dbReference type="ARBA" id="ARBA00022679"/>
    </source>
</evidence>
<dbReference type="Pfam" id="PF00583">
    <property type="entry name" value="Acetyltransf_1"/>
    <property type="match status" value="1"/>
</dbReference>
<name>A0A3P5WWY3_9RHOB</name>
<gene>
    <name evidence="4" type="ORF">XINFAN_01128</name>
</gene>
<dbReference type="RefSeq" id="WP_233352134.1">
    <property type="nucleotide sequence ID" value="NZ_UXAW01000048.1"/>
</dbReference>
<dbReference type="InterPro" id="IPR016181">
    <property type="entry name" value="Acyl_CoA_acyltransferase"/>
</dbReference>
<evidence type="ECO:0000313" key="4">
    <source>
        <dbReference type="EMBL" id="VDC23630.1"/>
    </source>
</evidence>
<dbReference type="EMBL" id="UXAW01000048">
    <property type="protein sequence ID" value="VDC23630.1"/>
    <property type="molecule type" value="Genomic_DNA"/>
</dbReference>
<reference evidence="4 5" key="1">
    <citation type="submission" date="2018-11" db="EMBL/GenBank/DDBJ databases">
        <authorList>
            <person name="Criscuolo A."/>
        </authorList>
    </citation>
    <scope>NUCLEOTIDE SEQUENCE [LARGE SCALE GENOMIC DNA]</scope>
    <source>
        <strain evidence="4">ACIP111625</strain>
    </source>
</reference>